<dbReference type="Pfam" id="PF03436">
    <property type="entry name" value="DUF281"/>
    <property type="match status" value="2"/>
</dbReference>
<sequence>MNFIFLLTLFSLNSLIETCVRTIPPEEVYITSTELPTDKPNEPGEVTDAPVPNAPVTDAPVTDAPVTDAPITDAPNNQCTMCMVTPPTSNPTGTDFTSVEQAAAGDCKKTLVTCKRTDDQTCKKVSIQTSTSVLIEEADTKEASALLQCQNDGTYSFGTVTNIGQLSCVYDCASCSTCDISKLTLPMPVADTNFLTSDFTGVDGCKQTSVTCERTDDQKCMTVAVVGSNGPVSDDLASTTNDNTATAILTCQADGTYSSGPV</sequence>
<comment type="caution">
    <text evidence="3">The sequence shown here is derived from an EMBL/GenBank/DDBJ whole genome shotgun (WGS) entry which is preliminary data.</text>
</comment>
<evidence type="ECO:0000256" key="1">
    <source>
        <dbReference type="SAM" id="SignalP"/>
    </source>
</evidence>
<feature type="chain" id="PRO_5013579609" description="DUF281 domain-containing protein" evidence="1">
    <location>
        <begin position="19"/>
        <end position="262"/>
    </location>
</feature>
<dbReference type="Proteomes" id="UP000230233">
    <property type="component" value="Chromosome V"/>
</dbReference>
<dbReference type="InterPro" id="IPR005098">
    <property type="entry name" value="DUF281"/>
</dbReference>
<proteinExistence type="predicted"/>
<protein>
    <recommendedName>
        <fullName evidence="2">DUF281 domain-containing protein</fullName>
    </recommendedName>
</protein>
<dbReference type="PANTHER" id="PTHR36517">
    <property type="entry name" value="PROTEIN CBG25732"/>
    <property type="match status" value="1"/>
</dbReference>
<keyword evidence="4" id="KW-1185">Reference proteome</keyword>
<dbReference type="PANTHER" id="PTHR36517:SF1">
    <property type="entry name" value="C6 DOMAIN-CONTAINING PROTEIN-RELATED"/>
    <property type="match status" value="1"/>
</dbReference>
<dbReference type="EMBL" id="PDUG01000005">
    <property type="protein sequence ID" value="PIC25251.1"/>
    <property type="molecule type" value="Genomic_DNA"/>
</dbReference>
<organism evidence="3 4">
    <name type="scientific">Caenorhabditis nigoni</name>
    <dbReference type="NCBI Taxonomy" id="1611254"/>
    <lineage>
        <taxon>Eukaryota</taxon>
        <taxon>Metazoa</taxon>
        <taxon>Ecdysozoa</taxon>
        <taxon>Nematoda</taxon>
        <taxon>Chromadorea</taxon>
        <taxon>Rhabditida</taxon>
        <taxon>Rhabditina</taxon>
        <taxon>Rhabditomorpha</taxon>
        <taxon>Rhabditoidea</taxon>
        <taxon>Rhabditidae</taxon>
        <taxon>Peloderinae</taxon>
        <taxon>Caenorhabditis</taxon>
    </lineage>
</organism>
<keyword evidence="1" id="KW-0732">Signal</keyword>
<reference evidence="4" key="1">
    <citation type="submission" date="2017-10" db="EMBL/GenBank/DDBJ databases">
        <title>Rapid genome shrinkage in a self-fertile nematode reveals novel sperm competition proteins.</title>
        <authorList>
            <person name="Yin D."/>
            <person name="Schwarz E.M."/>
            <person name="Thomas C.G."/>
            <person name="Felde R.L."/>
            <person name="Korf I.F."/>
            <person name="Cutter A.D."/>
            <person name="Schartner C.M."/>
            <person name="Ralston E.J."/>
            <person name="Meyer B.J."/>
            <person name="Haag E.S."/>
        </authorList>
    </citation>
    <scope>NUCLEOTIDE SEQUENCE [LARGE SCALE GENOMIC DNA]</scope>
    <source>
        <strain evidence="4">JU1422</strain>
    </source>
</reference>
<evidence type="ECO:0000313" key="3">
    <source>
        <dbReference type="EMBL" id="PIC25251.1"/>
    </source>
</evidence>
<feature type="signal peptide" evidence="1">
    <location>
        <begin position="1"/>
        <end position="18"/>
    </location>
</feature>
<name>A0A2G5TDV1_9PELO</name>
<dbReference type="AlphaFoldDB" id="A0A2G5TDV1"/>
<gene>
    <name evidence="3" type="primary">Cnig_chr_V.g18256</name>
    <name evidence="3" type="ORF">B9Z55_018256</name>
</gene>
<evidence type="ECO:0000313" key="4">
    <source>
        <dbReference type="Proteomes" id="UP000230233"/>
    </source>
</evidence>
<feature type="domain" description="DUF281" evidence="2">
    <location>
        <begin position="106"/>
        <end position="155"/>
    </location>
</feature>
<dbReference type="OrthoDB" id="5908257at2759"/>
<evidence type="ECO:0000259" key="2">
    <source>
        <dbReference type="Pfam" id="PF03436"/>
    </source>
</evidence>
<feature type="domain" description="DUF281" evidence="2">
    <location>
        <begin position="203"/>
        <end position="257"/>
    </location>
</feature>
<accession>A0A2G5TDV1</accession>